<dbReference type="Gene3D" id="3.90.25.10">
    <property type="entry name" value="UDP-galactose 4-epimerase, domain 1"/>
    <property type="match status" value="1"/>
</dbReference>
<gene>
    <name evidence="4" type="ORF">E0F88_28135</name>
</gene>
<dbReference type="OrthoDB" id="319724at2"/>
<dbReference type="InterPro" id="IPR008030">
    <property type="entry name" value="NmrA-like"/>
</dbReference>
<dbReference type="InterPro" id="IPR051609">
    <property type="entry name" value="NmrA/Isoflavone_reductase-like"/>
</dbReference>
<dbReference type="RefSeq" id="WP_131961676.1">
    <property type="nucleotide sequence ID" value="NZ_SMFL01000015.1"/>
</dbReference>
<evidence type="ECO:0000259" key="3">
    <source>
        <dbReference type="Pfam" id="PF05368"/>
    </source>
</evidence>
<dbReference type="EMBL" id="SMFL01000015">
    <property type="protein sequence ID" value="TDE10554.1"/>
    <property type="molecule type" value="Genomic_DNA"/>
</dbReference>
<dbReference type="GO" id="GO:0016491">
    <property type="term" value="F:oxidoreductase activity"/>
    <property type="evidence" value="ECO:0007669"/>
    <property type="project" value="UniProtKB-KW"/>
</dbReference>
<reference evidence="4 5" key="1">
    <citation type="submission" date="2019-03" db="EMBL/GenBank/DDBJ databases">
        <title>Dyadobacter AR-3-6 sp. nov., isolated from arctic soil.</title>
        <authorList>
            <person name="Chaudhary D.K."/>
        </authorList>
    </citation>
    <scope>NUCLEOTIDE SEQUENCE [LARGE SCALE GENOMIC DNA]</scope>
    <source>
        <strain evidence="4 5">AR-3-6</strain>
    </source>
</reference>
<feature type="domain" description="NmrA-like" evidence="3">
    <location>
        <begin position="1"/>
        <end position="292"/>
    </location>
</feature>
<evidence type="ECO:0000256" key="1">
    <source>
        <dbReference type="ARBA" id="ARBA00022857"/>
    </source>
</evidence>
<accession>A0A4R5DFK7</accession>
<dbReference type="Pfam" id="PF05368">
    <property type="entry name" value="NmrA"/>
    <property type="match status" value="1"/>
</dbReference>
<organism evidence="4 5">
    <name type="scientific">Dyadobacter psychrotolerans</name>
    <dbReference type="NCBI Taxonomy" id="2541721"/>
    <lineage>
        <taxon>Bacteria</taxon>
        <taxon>Pseudomonadati</taxon>
        <taxon>Bacteroidota</taxon>
        <taxon>Cytophagia</taxon>
        <taxon>Cytophagales</taxon>
        <taxon>Spirosomataceae</taxon>
        <taxon>Dyadobacter</taxon>
    </lineage>
</organism>
<protein>
    <submittedName>
        <fullName evidence="4">NAD-dependent epimerase/dehydratase family protein</fullName>
    </submittedName>
</protein>
<dbReference type="InterPro" id="IPR036291">
    <property type="entry name" value="NAD(P)-bd_dom_sf"/>
</dbReference>
<dbReference type="PANTHER" id="PTHR47706:SF1">
    <property type="entry name" value="CIPA-LIKE, PUTATIVE (AFU_ORTHOLOGUE AFUA_1G12460)-RELATED"/>
    <property type="match status" value="1"/>
</dbReference>
<sequence length="296" mass="32565">MEKTILVAGGTGDLGGRIVRFLLEKGAGVRTIVRQDADPAKVEKLEALGVELIQLDMTDLIQLTAACEGVSCVISALQGLGDVIVDMQSAILEAAVKAGVPRFIPSDFSSDFTRLTPGENRNFDLRREFYERIDKSPIAATTIFNGAFAEILNNNIPFLDFKKKSVGYLGDPDFKLDFTTMDNAAEFTAAAALDDSTPRNLNIASFQVSANEMAELAAKVLGEEYKTASLGNIEDFAAGVKKAREANPDGEKELYPRWQQGQYIQSMFSVQNDKPDNDRYPDIKWTTLEEYLTARK</sequence>
<dbReference type="AlphaFoldDB" id="A0A4R5DFK7"/>
<evidence type="ECO:0000313" key="5">
    <source>
        <dbReference type="Proteomes" id="UP000294850"/>
    </source>
</evidence>
<dbReference type="PANTHER" id="PTHR47706">
    <property type="entry name" value="NMRA-LIKE FAMILY PROTEIN"/>
    <property type="match status" value="1"/>
</dbReference>
<evidence type="ECO:0000256" key="2">
    <source>
        <dbReference type="ARBA" id="ARBA00023002"/>
    </source>
</evidence>
<comment type="caution">
    <text evidence="4">The sequence shown here is derived from an EMBL/GenBank/DDBJ whole genome shotgun (WGS) entry which is preliminary data.</text>
</comment>
<keyword evidence="2" id="KW-0560">Oxidoreductase</keyword>
<dbReference type="Gene3D" id="3.40.50.720">
    <property type="entry name" value="NAD(P)-binding Rossmann-like Domain"/>
    <property type="match status" value="1"/>
</dbReference>
<name>A0A4R5DFK7_9BACT</name>
<dbReference type="Proteomes" id="UP000294850">
    <property type="component" value="Unassembled WGS sequence"/>
</dbReference>
<keyword evidence="5" id="KW-1185">Reference proteome</keyword>
<dbReference type="SUPFAM" id="SSF51735">
    <property type="entry name" value="NAD(P)-binding Rossmann-fold domains"/>
    <property type="match status" value="1"/>
</dbReference>
<proteinExistence type="predicted"/>
<keyword evidence="1" id="KW-0521">NADP</keyword>
<evidence type="ECO:0000313" key="4">
    <source>
        <dbReference type="EMBL" id="TDE10554.1"/>
    </source>
</evidence>